<dbReference type="Proteomes" id="UP000027581">
    <property type="component" value="Unassembled WGS sequence"/>
</dbReference>
<reference evidence="4" key="2">
    <citation type="submission" date="2014-05" db="EMBL/GenBank/DDBJ databases">
        <title>The genome sequences of chimpanzee malaria parasites reveal the path to human adaptation.</title>
        <authorList>
            <person name="Otto T.D."/>
            <person name="Rayner J.C."/>
            <person name="Boehme U."/>
            <person name="Pain A."/>
            <person name="Spottiswoode N."/>
            <person name="Sanders M."/>
            <person name="Quail M."/>
            <person name="Ollomo B."/>
            <person name="Renaud F."/>
            <person name="Thomas A.W."/>
            <person name="Prugnolle F."/>
            <person name="Conway D.J."/>
            <person name="Newbold C."/>
            <person name="Berriman M."/>
        </authorList>
    </citation>
    <scope>NUCLEOTIDE SEQUENCE [LARGE SCALE GENOMIC DNA]</scope>
    <source>
        <strain evidence="4">CDC</strain>
    </source>
</reference>
<feature type="region of interest" description="Disordered" evidence="2">
    <location>
        <begin position="55"/>
        <end position="79"/>
    </location>
</feature>
<dbReference type="InterPro" id="IPR050523">
    <property type="entry name" value="AKR_Detox_Biosynth"/>
</dbReference>
<dbReference type="SUPFAM" id="SSF51430">
    <property type="entry name" value="NAD(P)-linked oxidoreductase"/>
    <property type="match status" value="1"/>
</dbReference>
<feature type="compositionally biased region" description="Basic and acidic residues" evidence="2">
    <location>
        <begin position="64"/>
        <end position="78"/>
    </location>
</feature>
<dbReference type="AlphaFoldDB" id="A0A060RY61"/>
<feature type="domain" description="NADP-dependent oxidoreductase" evidence="3">
    <location>
        <begin position="439"/>
        <end position="538"/>
    </location>
</feature>
<dbReference type="GO" id="GO:0016491">
    <property type="term" value="F:oxidoreductase activity"/>
    <property type="evidence" value="ECO:0007669"/>
    <property type="project" value="UniProtKB-KW"/>
</dbReference>
<dbReference type="Gene3D" id="3.20.20.100">
    <property type="entry name" value="NADP-dependent oxidoreductase domain"/>
    <property type="match status" value="1"/>
</dbReference>
<sequence length="883" mass="106249">MPRLVIFYFLIFVFMKINCINYNSFSKRKINYHLIRDKHENIKYKYLREDEKLNLSRRNRTKRTKETKGTKETKETKGTKRIKRIKRIKRNNLSNIFYNKDDYMIKKINVPRTYFIKNMVYGSLKGCIYKEKKTIFNIYNIYDDKNIMNPENLGNEDGNLLNKLGNDYSDKDSYNNNMNEKKPVVLDNKNEKMYIENMKKNLSRTDEVTYKYVEEMELKKINIKGVDIQYRLYNLEEGIYIVDKENYEKIKKLWDKDELKKAKENFEETFDIKKQGIKDEDWIMLPFEYEENKNIKLVKADFDNPTYDYILTYYDKERNYYWEYKRRNYYKMFKNTVHETPPYKSDLEEDKRYYGKEIIIPKKKLDNDIFRQPMLSDVMTSGCNREPLGFESWRFVKYPYGNLIESQKYSKLYCVKKNDKDKPSMKYHYLGNSNLAVSEICLGTMNFGNYVNEKLAHELFDYAFEEFQVNFFDTAEIYPLPASENYYGHSEEILGNWLEAKGKANRHKFVIATKICGRTDKLPWMKKYKIRTEKKNILNKRNGDIIYNDNNYNKDHYITNAKSNEYSHRNNNKMLDKDDNKNGYDKLKELKEKEELYLKKDYDKINKLEEYEKERLANSANLITLNKENIINSVDNCLKRLKTSYIDLLQLHWPDRYYPDQSSGDFSHVLYDYNKYYDDFIPFIEQLQALDELKKKGKIREWGLSNETPFGLLKFYELCKHLHISPPVSVQLEYNLLCRNDVEKGFPEICRPQNTNISILAYSPLCAGILTGKYLEYTDYTTKGRMQKFPSYMKRLRGSIATYIIRELYYLSQKYYFPNLTVAALKWVYTRSFITSTVIGVSDFLQLRENLYSLTNEVLFTDKLEREINALHWKFRDPIRIIQ</sequence>
<proteinExistence type="predicted"/>
<feature type="domain" description="NADP-dependent oxidoreductase" evidence="3">
    <location>
        <begin position="624"/>
        <end position="859"/>
    </location>
</feature>
<evidence type="ECO:0000256" key="1">
    <source>
        <dbReference type="ARBA" id="ARBA00023002"/>
    </source>
</evidence>
<dbReference type="PANTHER" id="PTHR43364:SF4">
    <property type="entry name" value="NAD(P)-LINKED OXIDOREDUCTASE SUPERFAMILY PROTEIN"/>
    <property type="match status" value="1"/>
</dbReference>
<dbReference type="EMBL" id="HG810774">
    <property type="protein sequence ID" value="CDO66425.1"/>
    <property type="molecule type" value="Genomic_DNA"/>
</dbReference>
<dbReference type="VEuPathDB" id="PlasmoDB:PRG01_1366900"/>
<evidence type="ECO:0000259" key="3">
    <source>
        <dbReference type="Pfam" id="PF00248"/>
    </source>
</evidence>
<accession>A0A060RY61</accession>
<dbReference type="CDD" id="cd19094">
    <property type="entry name" value="AKR_Tas-like"/>
    <property type="match status" value="1"/>
</dbReference>
<keyword evidence="5" id="KW-1185">Reference proteome</keyword>
<keyword evidence="1 4" id="KW-0560">Oxidoreductase</keyword>
<gene>
    <name evidence="4" type="ORF">PRCDC_1363500</name>
</gene>
<evidence type="ECO:0000256" key="2">
    <source>
        <dbReference type="SAM" id="MobiDB-lite"/>
    </source>
</evidence>
<protein>
    <submittedName>
        <fullName evidence="4">Aldo-keto reductase, putative</fullName>
        <ecNumber evidence="4">1.1.1.21</ecNumber>
    </submittedName>
</protein>
<dbReference type="InterPro" id="IPR036812">
    <property type="entry name" value="NAD(P)_OxRdtase_dom_sf"/>
</dbReference>
<dbReference type="EC" id="1.1.1.21" evidence="4"/>
<dbReference type="InterPro" id="IPR023210">
    <property type="entry name" value="NADP_OxRdtase_dom"/>
</dbReference>
<name>A0A060RY61_PLARE</name>
<dbReference type="Pfam" id="PF00248">
    <property type="entry name" value="Aldo_ket_red"/>
    <property type="match status" value="2"/>
</dbReference>
<organism evidence="4 5">
    <name type="scientific">Plasmodium reichenowi</name>
    <dbReference type="NCBI Taxonomy" id="5854"/>
    <lineage>
        <taxon>Eukaryota</taxon>
        <taxon>Sar</taxon>
        <taxon>Alveolata</taxon>
        <taxon>Apicomplexa</taxon>
        <taxon>Aconoidasida</taxon>
        <taxon>Haemosporida</taxon>
        <taxon>Plasmodiidae</taxon>
        <taxon>Plasmodium</taxon>
        <taxon>Plasmodium (Laverania)</taxon>
    </lineage>
</organism>
<reference evidence="4" key="1">
    <citation type="submission" date="2014-01" db="EMBL/GenBank/DDBJ databases">
        <authorList>
            <person name="Aslett M."/>
        </authorList>
    </citation>
    <scope>NUCLEOTIDE SEQUENCE</scope>
    <source>
        <strain evidence="4">CDC</strain>
    </source>
</reference>
<dbReference type="VEuPathDB" id="PlasmoDB:PRCDC_1363500"/>
<dbReference type="PhylomeDB" id="A0A060RY61"/>
<evidence type="ECO:0000313" key="5">
    <source>
        <dbReference type="Proteomes" id="UP000027581"/>
    </source>
</evidence>
<dbReference type="PANTHER" id="PTHR43364">
    <property type="entry name" value="NADH-SPECIFIC METHYLGLYOXAL REDUCTASE-RELATED"/>
    <property type="match status" value="1"/>
</dbReference>
<evidence type="ECO:0000313" key="4">
    <source>
        <dbReference type="EMBL" id="CDO66425.1"/>
    </source>
</evidence>